<evidence type="ECO:0000313" key="1">
    <source>
        <dbReference type="EMBL" id="KKN98799.1"/>
    </source>
</evidence>
<name>A0A0F9V4A4_9ZZZZ</name>
<comment type="caution">
    <text evidence="1">The sequence shown here is derived from an EMBL/GenBank/DDBJ whole genome shotgun (WGS) entry which is preliminary data.</text>
</comment>
<accession>A0A0F9V4A4</accession>
<organism evidence="1">
    <name type="scientific">marine sediment metagenome</name>
    <dbReference type="NCBI Taxonomy" id="412755"/>
    <lineage>
        <taxon>unclassified sequences</taxon>
        <taxon>metagenomes</taxon>
        <taxon>ecological metagenomes</taxon>
    </lineage>
</organism>
<dbReference type="NCBIfam" id="TIGR03352">
    <property type="entry name" value="VI_chp_3"/>
    <property type="match status" value="1"/>
</dbReference>
<dbReference type="Pfam" id="PF12790">
    <property type="entry name" value="T6SS-SciN"/>
    <property type="match status" value="1"/>
</dbReference>
<protein>
    <recommendedName>
        <fullName evidence="2">Type VI secretion lipoprotein/VasD</fullName>
    </recommendedName>
</protein>
<dbReference type="EMBL" id="LAZR01000050">
    <property type="protein sequence ID" value="KKN98799.1"/>
    <property type="molecule type" value="Genomic_DNA"/>
</dbReference>
<sequence length="160" mass="18238">MSRMAVMVLLTSFAFLNGCAALSPYSSLTKVDLSLEGSPTLNPDLNDRPSPVVIHLIELKHPVAFKNADFFSLYQRPKETLSPDFVMLEELELRPGESLDLKLSVQNDTRYVGVLAAYRDLSEAEWRYVIPLKNRKRHDVRLYLDADGIRKQNADSRNRD</sequence>
<dbReference type="InterPro" id="IPR038706">
    <property type="entry name" value="Type_VI_SciN-like_sf"/>
</dbReference>
<dbReference type="InterPro" id="IPR017734">
    <property type="entry name" value="T6SS_SciN"/>
</dbReference>
<dbReference type="AlphaFoldDB" id="A0A0F9V4A4"/>
<dbReference type="PANTHER" id="PTHR37625">
    <property type="entry name" value="OUTER MEMBRANE LIPOPROTEIN-RELATED"/>
    <property type="match status" value="1"/>
</dbReference>
<gene>
    <name evidence="1" type="ORF">LCGC14_0144790</name>
</gene>
<proteinExistence type="predicted"/>
<reference evidence="1" key="1">
    <citation type="journal article" date="2015" name="Nature">
        <title>Complex archaea that bridge the gap between prokaryotes and eukaryotes.</title>
        <authorList>
            <person name="Spang A."/>
            <person name="Saw J.H."/>
            <person name="Jorgensen S.L."/>
            <person name="Zaremba-Niedzwiedzka K."/>
            <person name="Martijn J."/>
            <person name="Lind A.E."/>
            <person name="van Eijk R."/>
            <person name="Schleper C."/>
            <person name="Guy L."/>
            <person name="Ettema T.J."/>
        </authorList>
    </citation>
    <scope>NUCLEOTIDE SEQUENCE</scope>
</reference>
<dbReference type="PANTHER" id="PTHR37625:SF4">
    <property type="entry name" value="OUTER MEMBRANE LIPOPROTEIN"/>
    <property type="match status" value="1"/>
</dbReference>
<evidence type="ECO:0008006" key="2">
    <source>
        <dbReference type="Google" id="ProtNLM"/>
    </source>
</evidence>
<dbReference type="Gene3D" id="2.60.40.4150">
    <property type="entry name" value="Type VI secretion system, lipoprotein SciN"/>
    <property type="match status" value="1"/>
</dbReference>